<evidence type="ECO:0000313" key="1">
    <source>
        <dbReference type="EMBL" id="CDW45700.1"/>
    </source>
</evidence>
<name>A0A0K2V5T8_LEPSM</name>
<accession>A0A0K2V5T8</accession>
<reference evidence="1" key="1">
    <citation type="submission" date="2014-05" db="EMBL/GenBank/DDBJ databases">
        <authorList>
            <person name="Chronopoulou M."/>
        </authorList>
    </citation>
    <scope>NUCLEOTIDE SEQUENCE</scope>
    <source>
        <tissue evidence="1">Whole organism</tissue>
    </source>
</reference>
<dbReference type="AlphaFoldDB" id="A0A0K2V5T8"/>
<sequence length="96" mass="10809">MLLQFYDALIGTPLLVFRDVQAGGNHMFNSQKIAKYWAQNFTFWSSKHTFANVLGMLDIADGPHIETDDGKDSFLGYMCVKQILYTTGFFGSCSLI</sequence>
<proteinExistence type="predicted"/>
<organism evidence="1">
    <name type="scientific">Lepeophtheirus salmonis</name>
    <name type="common">Salmon louse</name>
    <name type="synonym">Caligus salmonis</name>
    <dbReference type="NCBI Taxonomy" id="72036"/>
    <lineage>
        <taxon>Eukaryota</taxon>
        <taxon>Metazoa</taxon>
        <taxon>Ecdysozoa</taxon>
        <taxon>Arthropoda</taxon>
        <taxon>Crustacea</taxon>
        <taxon>Multicrustacea</taxon>
        <taxon>Hexanauplia</taxon>
        <taxon>Copepoda</taxon>
        <taxon>Siphonostomatoida</taxon>
        <taxon>Caligidae</taxon>
        <taxon>Lepeophtheirus</taxon>
    </lineage>
</organism>
<dbReference type="EMBL" id="HACA01028339">
    <property type="protein sequence ID" value="CDW45700.1"/>
    <property type="molecule type" value="Transcribed_RNA"/>
</dbReference>
<protein>
    <submittedName>
        <fullName evidence="1">Uncharacterized protein</fullName>
    </submittedName>
</protein>